<dbReference type="EMBL" id="BNGU01000055">
    <property type="protein sequence ID" value="GHM60004.1"/>
    <property type="molecule type" value="Genomic_DNA"/>
</dbReference>
<protein>
    <recommendedName>
        <fullName evidence="3">DNA polymerase III subunit delta</fullName>
    </recommendedName>
</protein>
<name>A0A8J3MMJ3_9RICK</name>
<reference evidence="1 2" key="1">
    <citation type="journal article" date="2021" name="Microb. Ecol.">
        <title>Candidatus Mesenet longicola: Novel Endosymbionts of Brontispa longissima that Induce Cytoplasmic Incompatibility.</title>
        <authorList>
            <person name="Takano S."/>
            <person name="Gotoh Y."/>
            <person name="Hayashi T."/>
        </authorList>
    </citation>
    <scope>NUCLEOTIDE SEQUENCE [LARGE SCALE GENOMIC DNA]</scope>
    <source>
        <strain evidence="1">L5</strain>
    </source>
</reference>
<dbReference type="Pfam" id="PF13177">
    <property type="entry name" value="DNA_pol3_delta2"/>
    <property type="match status" value="1"/>
</dbReference>
<evidence type="ECO:0000313" key="1">
    <source>
        <dbReference type="EMBL" id="GHM60004.1"/>
    </source>
</evidence>
<dbReference type="InterPro" id="IPR001270">
    <property type="entry name" value="ClpA/B"/>
</dbReference>
<dbReference type="GO" id="GO:0006261">
    <property type="term" value="P:DNA-templated DNA replication"/>
    <property type="evidence" value="ECO:0007669"/>
    <property type="project" value="TreeGrafter"/>
</dbReference>
<dbReference type="Gene3D" id="3.40.50.300">
    <property type="entry name" value="P-loop containing nucleotide triphosphate hydrolases"/>
    <property type="match status" value="1"/>
</dbReference>
<dbReference type="AlphaFoldDB" id="A0A8J3MMJ3"/>
<dbReference type="PRINTS" id="PR00300">
    <property type="entry name" value="CLPPROTEASEA"/>
</dbReference>
<organism evidence="1 2">
    <name type="scientific">Candidatus Mesenet longicola</name>
    <dbReference type="NCBI Taxonomy" id="1892558"/>
    <lineage>
        <taxon>Bacteria</taxon>
        <taxon>Pseudomonadati</taxon>
        <taxon>Pseudomonadota</taxon>
        <taxon>Alphaproteobacteria</taxon>
        <taxon>Rickettsiales</taxon>
        <taxon>Anaplasmataceae</taxon>
        <taxon>Candidatus Mesenet</taxon>
    </lineage>
</organism>
<dbReference type="Proteomes" id="UP000637906">
    <property type="component" value="Unassembled WGS sequence"/>
</dbReference>
<proteinExistence type="predicted"/>
<keyword evidence="2" id="KW-1185">Reference proteome</keyword>
<dbReference type="InterPro" id="IPR050238">
    <property type="entry name" value="DNA_Rep/Repair_Clamp_Loader"/>
</dbReference>
<dbReference type="PANTHER" id="PTHR11669:SF8">
    <property type="entry name" value="DNA POLYMERASE III SUBUNIT DELTA"/>
    <property type="match status" value="1"/>
</dbReference>
<sequence length="289" mass="33038">MKNIIGHKSAKQTLINNRSVQSWLICGQKGIGKATLAKSFASFILTHSYTHYDHPDFLIIEDPLITVERIRYLKNFLYLSPKHSDYKVVLIDSIEAANNNARNAMLKILEEPTQNSIIIIISHKPYHVPATIKSRCFQLKLSPLSYDETKQVIAKFPSEQKLCEELFSLFCGLPGIIINTASSKINDLYQSLLKVLQGQNDFKTIDCIINTDVELDTIAYILQNLILRVVKNKIGIEKQSDEKFITENIIHNISYWYEKCQQIIDLLVSAEKFNLDKSHTLTNLVNILN</sequence>
<dbReference type="SUPFAM" id="SSF52540">
    <property type="entry name" value="P-loop containing nucleoside triphosphate hydrolases"/>
    <property type="match status" value="1"/>
</dbReference>
<accession>A0A8J3MMJ3</accession>
<evidence type="ECO:0000313" key="2">
    <source>
        <dbReference type="Proteomes" id="UP000637906"/>
    </source>
</evidence>
<dbReference type="GO" id="GO:0005524">
    <property type="term" value="F:ATP binding"/>
    <property type="evidence" value="ECO:0007669"/>
    <property type="project" value="InterPro"/>
</dbReference>
<gene>
    <name evidence="1" type="ORF">sL5_09970</name>
</gene>
<dbReference type="PANTHER" id="PTHR11669">
    <property type="entry name" value="REPLICATION FACTOR C / DNA POLYMERASE III GAMMA-TAU SUBUNIT"/>
    <property type="match status" value="1"/>
</dbReference>
<comment type="caution">
    <text evidence="1">The sequence shown here is derived from an EMBL/GenBank/DDBJ whole genome shotgun (WGS) entry which is preliminary data.</text>
</comment>
<dbReference type="InterPro" id="IPR027417">
    <property type="entry name" value="P-loop_NTPase"/>
</dbReference>
<evidence type="ECO:0008006" key="3">
    <source>
        <dbReference type="Google" id="ProtNLM"/>
    </source>
</evidence>